<evidence type="ECO:0000256" key="13">
    <source>
        <dbReference type="RuleBase" id="RU000492"/>
    </source>
</evidence>
<evidence type="ECO:0000259" key="14">
    <source>
        <dbReference type="PROSITE" id="PS51192"/>
    </source>
</evidence>
<feature type="domain" description="Helicase C-terminal" evidence="15">
    <location>
        <begin position="372"/>
        <end position="519"/>
    </location>
</feature>
<evidence type="ECO:0000256" key="4">
    <source>
        <dbReference type="ARBA" id="ARBA00022517"/>
    </source>
</evidence>
<dbReference type="Pfam" id="PF00270">
    <property type="entry name" value="DEAD"/>
    <property type="match status" value="1"/>
</dbReference>
<dbReference type="AlphaFoldDB" id="A0A7S4W2N4"/>
<keyword evidence="6 13" id="KW-0547">Nucleotide-binding</keyword>
<proteinExistence type="inferred from homology"/>
<evidence type="ECO:0000256" key="9">
    <source>
        <dbReference type="ARBA" id="ARBA00022840"/>
    </source>
</evidence>
<dbReference type="InterPro" id="IPR000629">
    <property type="entry name" value="RNA-helicase_DEAD-box_CS"/>
</dbReference>
<dbReference type="InterPro" id="IPR011545">
    <property type="entry name" value="DEAD/DEAH_box_helicase_dom"/>
</dbReference>
<dbReference type="InterPro" id="IPR001650">
    <property type="entry name" value="Helicase_C-like"/>
</dbReference>
<evidence type="ECO:0000256" key="5">
    <source>
        <dbReference type="ARBA" id="ARBA00022552"/>
    </source>
</evidence>
<dbReference type="GO" id="GO:0016787">
    <property type="term" value="F:hydrolase activity"/>
    <property type="evidence" value="ECO:0007669"/>
    <property type="project" value="UniProtKB-KW"/>
</dbReference>
<keyword evidence="7 13" id="KW-0378">Hydrolase</keyword>
<dbReference type="CDD" id="cd00268">
    <property type="entry name" value="DEADc"/>
    <property type="match status" value="1"/>
</dbReference>
<dbReference type="GO" id="GO:0005524">
    <property type="term" value="F:ATP binding"/>
    <property type="evidence" value="ECO:0007669"/>
    <property type="project" value="UniProtKB-KW"/>
</dbReference>
<reference evidence="17" key="1">
    <citation type="submission" date="2021-01" db="EMBL/GenBank/DDBJ databases">
        <authorList>
            <person name="Corre E."/>
            <person name="Pelletier E."/>
            <person name="Niang G."/>
            <person name="Scheremetjew M."/>
            <person name="Finn R."/>
            <person name="Kale V."/>
            <person name="Holt S."/>
            <person name="Cochrane G."/>
            <person name="Meng A."/>
            <person name="Brown T."/>
            <person name="Cohen L."/>
        </authorList>
    </citation>
    <scope>NUCLEOTIDE SEQUENCE</scope>
    <source>
        <strain evidence="17">CCMP3105</strain>
    </source>
</reference>
<evidence type="ECO:0000256" key="11">
    <source>
        <dbReference type="ARBA" id="ARBA00037449"/>
    </source>
</evidence>
<gene>
    <name evidence="17" type="ORF">AMON00008_LOCUS64206</name>
</gene>
<keyword evidence="4" id="KW-0690">Ribosome biogenesis</keyword>
<dbReference type="EMBL" id="HBNR01089496">
    <property type="protein sequence ID" value="CAE4668126.1"/>
    <property type="molecule type" value="Transcribed_RNA"/>
</dbReference>
<dbReference type="InterPro" id="IPR014014">
    <property type="entry name" value="RNA_helicase_DEAD_Q_motif"/>
</dbReference>
<dbReference type="PANTHER" id="PTHR47958">
    <property type="entry name" value="ATP-DEPENDENT RNA HELICASE DBP3"/>
    <property type="match status" value="1"/>
</dbReference>
<evidence type="ECO:0000313" key="17">
    <source>
        <dbReference type="EMBL" id="CAE4668126.1"/>
    </source>
</evidence>
<dbReference type="PROSITE" id="PS51195">
    <property type="entry name" value="Q_MOTIF"/>
    <property type="match status" value="1"/>
</dbReference>
<comment type="subcellular location">
    <subcellularLocation>
        <location evidence="1">Nucleus</location>
        <location evidence="1">Nucleolus</location>
    </subcellularLocation>
</comment>
<keyword evidence="5" id="KW-0698">rRNA processing</keyword>
<name>A0A7S4W2N4_9DINO</name>
<evidence type="ECO:0000259" key="15">
    <source>
        <dbReference type="PROSITE" id="PS51194"/>
    </source>
</evidence>
<keyword evidence="10" id="KW-0539">Nucleus</keyword>
<organism evidence="17">
    <name type="scientific">Alexandrium monilatum</name>
    <dbReference type="NCBI Taxonomy" id="311494"/>
    <lineage>
        <taxon>Eukaryota</taxon>
        <taxon>Sar</taxon>
        <taxon>Alveolata</taxon>
        <taxon>Dinophyceae</taxon>
        <taxon>Gonyaulacales</taxon>
        <taxon>Pyrocystaceae</taxon>
        <taxon>Alexandrium</taxon>
    </lineage>
</organism>
<comment type="similarity">
    <text evidence="2">Belongs to the DEAD box helicase family. DDX5/DBP2 subfamily.</text>
</comment>
<dbReference type="SMART" id="SM00487">
    <property type="entry name" value="DEXDc"/>
    <property type="match status" value="1"/>
</dbReference>
<dbReference type="PROSITE" id="PS51194">
    <property type="entry name" value="HELICASE_CTER"/>
    <property type="match status" value="1"/>
</dbReference>
<accession>A0A7S4W2N4</accession>
<dbReference type="Pfam" id="PF00271">
    <property type="entry name" value="Helicase_C"/>
    <property type="match status" value="1"/>
</dbReference>
<dbReference type="Gene3D" id="3.40.50.300">
    <property type="entry name" value="P-loop containing nucleotide triphosphate hydrolases"/>
    <property type="match status" value="2"/>
</dbReference>
<evidence type="ECO:0000256" key="1">
    <source>
        <dbReference type="ARBA" id="ARBA00004604"/>
    </source>
</evidence>
<evidence type="ECO:0000256" key="2">
    <source>
        <dbReference type="ARBA" id="ARBA00009334"/>
    </source>
</evidence>
<dbReference type="InterPro" id="IPR014001">
    <property type="entry name" value="Helicase_ATP-bd"/>
</dbReference>
<protein>
    <recommendedName>
        <fullName evidence="3">RNA helicase</fullName>
        <ecNumber evidence="3">3.6.4.13</ecNumber>
    </recommendedName>
</protein>
<dbReference type="CDD" id="cd18787">
    <property type="entry name" value="SF2_C_DEAD"/>
    <property type="match status" value="1"/>
</dbReference>
<evidence type="ECO:0000256" key="8">
    <source>
        <dbReference type="ARBA" id="ARBA00022806"/>
    </source>
</evidence>
<dbReference type="PROSITE" id="PS51192">
    <property type="entry name" value="HELICASE_ATP_BIND_1"/>
    <property type="match status" value="1"/>
</dbReference>
<feature type="short sequence motif" description="Q motif" evidence="12">
    <location>
        <begin position="118"/>
        <end position="146"/>
    </location>
</feature>
<dbReference type="EC" id="3.6.4.13" evidence="3"/>
<keyword evidence="8 13" id="KW-0347">Helicase</keyword>
<evidence type="ECO:0000256" key="7">
    <source>
        <dbReference type="ARBA" id="ARBA00022801"/>
    </source>
</evidence>
<dbReference type="PROSITE" id="PS00039">
    <property type="entry name" value="DEAD_ATP_HELICASE"/>
    <property type="match status" value="1"/>
</dbReference>
<dbReference type="SMART" id="SM00490">
    <property type="entry name" value="HELICc"/>
    <property type="match status" value="1"/>
</dbReference>
<dbReference type="InterPro" id="IPR027417">
    <property type="entry name" value="P-loop_NTPase"/>
</dbReference>
<keyword evidence="9 13" id="KW-0067">ATP-binding</keyword>
<comment type="function">
    <text evidence="11">ATP-dependent RNA helicase required for 60S ribosomal subunit synthesis. Involved in efficient pre-rRNA processing, predominantly at site A3, which is necessary for the normal formation of 25S and 5.8S rRNAs.</text>
</comment>
<evidence type="ECO:0000256" key="6">
    <source>
        <dbReference type="ARBA" id="ARBA00022741"/>
    </source>
</evidence>
<evidence type="ECO:0000259" key="16">
    <source>
        <dbReference type="PROSITE" id="PS51195"/>
    </source>
</evidence>
<feature type="domain" description="DEAD-box RNA helicase Q" evidence="16">
    <location>
        <begin position="118"/>
        <end position="146"/>
    </location>
</feature>
<feature type="domain" description="Helicase ATP-binding" evidence="14">
    <location>
        <begin position="149"/>
        <end position="328"/>
    </location>
</feature>
<evidence type="ECO:0000256" key="10">
    <source>
        <dbReference type="ARBA" id="ARBA00023242"/>
    </source>
</evidence>
<dbReference type="GO" id="GO:0003676">
    <property type="term" value="F:nucleic acid binding"/>
    <property type="evidence" value="ECO:0007669"/>
    <property type="project" value="InterPro"/>
</dbReference>
<dbReference type="GO" id="GO:0003724">
    <property type="term" value="F:RNA helicase activity"/>
    <property type="evidence" value="ECO:0007669"/>
    <property type="project" value="UniProtKB-EC"/>
</dbReference>
<dbReference type="InterPro" id="IPR044742">
    <property type="entry name" value="DEAD/DEAH_RhlB"/>
</dbReference>
<sequence length="582" mass="65472">MPGPPVSGLGQFGAAAPGPQVAWQNYQKGAQYAPPTQIQVPRAYEGRRPRWGDSFRPQELEQIDWKGRHITPATKNFLTEMHPSTMARTPEECEKIRMEHSIHVINNSDDDEVPKPIVNLEEVAFPDHIYRVLQDKGFSKPTSIQVQAWPVALSGHDLVGIAETGSGKTLAYVPPMLVHVTAQPELRPHEGPVAIIMVPNRELCEQVQQEIEAFTTAEKDLKDVHVQAVHGGGGYAEQAAAFLGVCDIVVATPNRLIHLLNDKRLNLLRTTFLVLDEADELLSMGFEQQIRLVLSQIRPDRQVCLFSATWPDEVDRLAKEVCSYRPIHLNVGSIKLAACKTIEQTFRLVGNEPGKIEPHRLGLSKLENLDVSLKDLADEFRRGAKALVFCNKVETVHEVVTFLQDRNHRCEAFSSLVPQAERHERLRTFRSENCPFQFLVSTKVLGRGHDFPRLGFVINYDMPTTMVEYVHRIGRTGRAGEEGRSLTLLEPTDLWMAKKLVDCLNETSQDIPRWLQDASTNKKRKEYERLYYAKKNGTLQALQDSEATGARAQSDWKGRGRGTRHIFLQELGGTGAAREVQP</sequence>
<dbReference type="SUPFAM" id="SSF52540">
    <property type="entry name" value="P-loop containing nucleoside triphosphate hydrolases"/>
    <property type="match status" value="2"/>
</dbReference>
<evidence type="ECO:0000256" key="12">
    <source>
        <dbReference type="PROSITE-ProRule" id="PRU00552"/>
    </source>
</evidence>
<evidence type="ECO:0000256" key="3">
    <source>
        <dbReference type="ARBA" id="ARBA00012552"/>
    </source>
</evidence>